<feature type="transmembrane region" description="Helical" evidence="1">
    <location>
        <begin position="212"/>
        <end position="230"/>
    </location>
</feature>
<reference evidence="4" key="1">
    <citation type="submission" date="2016-10" db="EMBL/GenBank/DDBJ databases">
        <authorList>
            <person name="Varghese N."/>
            <person name="Submissions S."/>
        </authorList>
    </citation>
    <scope>NUCLEOTIDE SEQUENCE [LARGE SCALE GENOMIC DNA]</scope>
    <source>
        <strain evidence="4">CGMCC 1.11012</strain>
    </source>
</reference>
<evidence type="ECO:0000313" key="3">
    <source>
        <dbReference type="EMBL" id="SDI75022.1"/>
    </source>
</evidence>
<dbReference type="RefSeq" id="WP_090713875.1">
    <property type="nucleotide sequence ID" value="NZ_CBCSKY010000006.1"/>
</dbReference>
<dbReference type="CDD" id="cd00761">
    <property type="entry name" value="Glyco_tranf_GTA_type"/>
    <property type="match status" value="1"/>
</dbReference>
<dbReference type="InterPro" id="IPR001173">
    <property type="entry name" value="Glyco_trans_2-like"/>
</dbReference>
<dbReference type="Proteomes" id="UP000199050">
    <property type="component" value="Unassembled WGS sequence"/>
</dbReference>
<dbReference type="SUPFAM" id="SSF53448">
    <property type="entry name" value="Nucleotide-diphospho-sugar transferases"/>
    <property type="match status" value="1"/>
</dbReference>
<evidence type="ECO:0000259" key="2">
    <source>
        <dbReference type="Pfam" id="PF00535"/>
    </source>
</evidence>
<dbReference type="PANTHER" id="PTHR43646:SF3">
    <property type="entry name" value="SLR1566 PROTEIN"/>
    <property type="match status" value="1"/>
</dbReference>
<dbReference type="OrthoDB" id="9800276at2"/>
<dbReference type="STRING" id="1174501.SAMN05216192_10835"/>
<dbReference type="InterPro" id="IPR029044">
    <property type="entry name" value="Nucleotide-diphossugar_trans"/>
</dbReference>
<accession>A0A1G8N4A6</accession>
<evidence type="ECO:0000313" key="4">
    <source>
        <dbReference type="Proteomes" id="UP000199050"/>
    </source>
</evidence>
<sequence length="415" mass="44152">MIAVLQGIAVIILLQLAFALWNASRLPVLGGQQHIKEPAGTLNIRDKASITGAQRSKGAAGSADVQYRNKPAEVAGTQAPSLSVLIPARDEAANITACLTSVLACSTAGSQIEIIVLDDRSTDGTAELAAAAGGARTRVLAGAGLPEGWAGKCHACAQLAEASGGEWLLFLDADIRLQPQALAAALASAEKQGSGLITGFPRQLTGSWLERLVVPLMVFTIICHLPVPLVRRSRDPRFVAAHGGFMLIHRDSYQRCGGHSGIRDQLVDDMALARAVKLSGEPVTLADITGYTEMRMYHNAREVWKGYRKNIYAGLGRKPVLLLGVLLFYALLYVFPVIAALWAVITGDKVALLWAAAAIAGGAAVKRTADRAGRQPFWFCLLLPASIVSLIAIGAASWRGSVSGQGYEWKGRRYR</sequence>
<gene>
    <name evidence="3" type="ORF">SAMN05216192_10835</name>
</gene>
<dbReference type="Pfam" id="PF00535">
    <property type="entry name" value="Glycos_transf_2"/>
    <property type="match status" value="1"/>
</dbReference>
<keyword evidence="1" id="KW-0472">Membrane</keyword>
<feature type="transmembrane region" description="Helical" evidence="1">
    <location>
        <begin position="320"/>
        <end position="345"/>
    </location>
</feature>
<keyword evidence="1" id="KW-1133">Transmembrane helix</keyword>
<feature type="domain" description="Glycosyltransferase 2-like" evidence="2">
    <location>
        <begin position="83"/>
        <end position="255"/>
    </location>
</feature>
<dbReference type="EMBL" id="FNDX01000008">
    <property type="protein sequence ID" value="SDI75022.1"/>
    <property type="molecule type" value="Genomic_DNA"/>
</dbReference>
<dbReference type="Gene3D" id="3.90.550.10">
    <property type="entry name" value="Spore Coat Polysaccharide Biosynthesis Protein SpsA, Chain A"/>
    <property type="match status" value="1"/>
</dbReference>
<feature type="transmembrane region" description="Helical" evidence="1">
    <location>
        <begin position="376"/>
        <end position="398"/>
    </location>
</feature>
<dbReference type="AlphaFoldDB" id="A0A1G8N4A6"/>
<name>A0A1G8N4A6_9BACL</name>
<dbReference type="PANTHER" id="PTHR43646">
    <property type="entry name" value="GLYCOSYLTRANSFERASE"/>
    <property type="match status" value="1"/>
</dbReference>
<organism evidence="3 4">
    <name type="scientific">Paenibacillus typhae</name>
    <dbReference type="NCBI Taxonomy" id="1174501"/>
    <lineage>
        <taxon>Bacteria</taxon>
        <taxon>Bacillati</taxon>
        <taxon>Bacillota</taxon>
        <taxon>Bacilli</taxon>
        <taxon>Bacillales</taxon>
        <taxon>Paenibacillaceae</taxon>
        <taxon>Paenibacillus</taxon>
    </lineage>
</organism>
<keyword evidence="4" id="KW-1185">Reference proteome</keyword>
<proteinExistence type="predicted"/>
<evidence type="ECO:0000256" key="1">
    <source>
        <dbReference type="SAM" id="Phobius"/>
    </source>
</evidence>
<dbReference type="GO" id="GO:0016740">
    <property type="term" value="F:transferase activity"/>
    <property type="evidence" value="ECO:0007669"/>
    <property type="project" value="UniProtKB-KW"/>
</dbReference>
<protein>
    <submittedName>
        <fullName evidence="3">Glycosyltransferase, catalytic subunit of cellulose synthase and poly-beta-1,6-N-acetylglucosamine synthase</fullName>
    </submittedName>
</protein>
<feature type="transmembrane region" description="Helical" evidence="1">
    <location>
        <begin position="351"/>
        <end position="369"/>
    </location>
</feature>
<keyword evidence="3" id="KW-0808">Transferase</keyword>
<keyword evidence="1" id="KW-0812">Transmembrane</keyword>